<feature type="compositionally biased region" description="Basic and acidic residues" evidence="1">
    <location>
        <begin position="162"/>
        <end position="171"/>
    </location>
</feature>
<accession>A0ABQ8RJP6</accession>
<feature type="region of interest" description="Disordered" evidence="1">
    <location>
        <begin position="162"/>
        <end position="237"/>
    </location>
</feature>
<evidence type="ECO:0000313" key="3">
    <source>
        <dbReference type="Proteomes" id="UP001152024"/>
    </source>
</evidence>
<dbReference type="EMBL" id="JAOQBH010000005">
    <property type="protein sequence ID" value="KAJ4136522.1"/>
    <property type="molecule type" value="Genomic_DNA"/>
</dbReference>
<name>A0ABQ8RJP6_FUSEQ</name>
<organism evidence="2 3">
    <name type="scientific">Fusarium equiseti</name>
    <name type="common">Fusarium scirpi</name>
    <dbReference type="NCBI Taxonomy" id="61235"/>
    <lineage>
        <taxon>Eukaryota</taxon>
        <taxon>Fungi</taxon>
        <taxon>Dikarya</taxon>
        <taxon>Ascomycota</taxon>
        <taxon>Pezizomycotina</taxon>
        <taxon>Sordariomycetes</taxon>
        <taxon>Hypocreomycetidae</taxon>
        <taxon>Hypocreales</taxon>
        <taxon>Nectriaceae</taxon>
        <taxon>Fusarium</taxon>
        <taxon>Fusarium incarnatum-equiseti species complex</taxon>
    </lineage>
</organism>
<gene>
    <name evidence="2" type="ORF">NW768_004137</name>
</gene>
<comment type="caution">
    <text evidence="2">The sequence shown here is derived from an EMBL/GenBank/DDBJ whole genome shotgun (WGS) entry which is preliminary data.</text>
</comment>
<keyword evidence="3" id="KW-1185">Reference proteome</keyword>
<proteinExistence type="predicted"/>
<reference evidence="2" key="1">
    <citation type="submission" date="2022-09" db="EMBL/GenBank/DDBJ databases">
        <title>Fusarium specimens isolated from Avocado Roots.</title>
        <authorList>
            <person name="Stajich J."/>
            <person name="Roper C."/>
            <person name="Heimlech-Rivalta G."/>
        </authorList>
    </citation>
    <scope>NUCLEOTIDE SEQUENCE</scope>
    <source>
        <strain evidence="2">CF00095</strain>
    </source>
</reference>
<feature type="compositionally biased region" description="Polar residues" evidence="1">
    <location>
        <begin position="1"/>
        <end position="17"/>
    </location>
</feature>
<sequence>MVSFTGRNENEQSQDLSPISRYLRTESPGDLFVSLADRYHGSINSPAPGPPIDVLERDFAKAGIPGLPTLYEEQPFVGLRDQITINPRPRYVGSILNCAINPSTLRETRLPIHIDRTRAGSVRSITRLTPSIFSCIRKVLSSKPSFASGVIAAIHQLPSRERDPLVEHDATDNTDYADGSSTGTSRSYQKDSKRRRTSRNISNKSRGKEPPDDDEVGGGGRDGDGASSSSTQGCSQNEGHRWICPYCLAYPEVYWIPHLSDCSPGNMVDPNEWRSHLETHHSPDAMVRHLKKNKGLDGNQIGKFYMDRGTLDAVLWQINTYNKRRPRGPEKNKYWTDLFIKVWYMIFPKDKFPDFNEPLSAFHCEDMNLGDRLASQAEILLGAMYDTKADEAIKSGSPNVLPTAAEAKEYMAKAIAIMLLNEPAATGPTQWLARASPEAMDKAGQQYGARPVPGSMADSFNENPPLNDNAPAVNPAVADTSHLVPNAGRLWPIQLFPNGTWVELLPCNSTYTQEACLSLSPNWYVARTCPAPSPLASMMSPLFGSPFYAAQPDPTQQVNWDPSIQSESHDVSLQAIEGGPPAPQDFTLL</sequence>
<feature type="region of interest" description="Disordered" evidence="1">
    <location>
        <begin position="1"/>
        <end position="20"/>
    </location>
</feature>
<evidence type="ECO:0000313" key="2">
    <source>
        <dbReference type="EMBL" id="KAJ4136522.1"/>
    </source>
</evidence>
<evidence type="ECO:0000256" key="1">
    <source>
        <dbReference type="SAM" id="MobiDB-lite"/>
    </source>
</evidence>
<protein>
    <submittedName>
        <fullName evidence="2">Uncharacterized protein</fullName>
    </submittedName>
</protein>
<dbReference type="Proteomes" id="UP001152024">
    <property type="component" value="Unassembled WGS sequence"/>
</dbReference>